<proteinExistence type="predicted"/>
<keyword evidence="8 13" id="KW-0812">Transmembrane</keyword>
<dbReference type="InterPro" id="IPR004358">
    <property type="entry name" value="Sig_transdc_His_kin-like_C"/>
</dbReference>
<keyword evidence="12 13" id="KW-0472">Membrane</keyword>
<evidence type="ECO:0000256" key="1">
    <source>
        <dbReference type="ARBA" id="ARBA00000085"/>
    </source>
</evidence>
<dbReference type="Pfam" id="PF00512">
    <property type="entry name" value="HisKA"/>
    <property type="match status" value="1"/>
</dbReference>
<evidence type="ECO:0000256" key="5">
    <source>
        <dbReference type="ARBA" id="ARBA00022519"/>
    </source>
</evidence>
<feature type="transmembrane region" description="Helical" evidence="13">
    <location>
        <begin position="12"/>
        <end position="36"/>
    </location>
</feature>
<evidence type="ECO:0000256" key="12">
    <source>
        <dbReference type="ARBA" id="ARBA00023136"/>
    </source>
</evidence>
<dbReference type="Gene3D" id="1.10.287.130">
    <property type="match status" value="1"/>
</dbReference>
<keyword evidence="4" id="KW-1003">Cell membrane</keyword>
<protein>
    <recommendedName>
        <fullName evidence="3">histidine kinase</fullName>
        <ecNumber evidence="3">2.7.13.3</ecNumber>
    </recommendedName>
</protein>
<keyword evidence="15" id="KW-0547">Nucleotide-binding</keyword>
<dbReference type="InterPro" id="IPR005467">
    <property type="entry name" value="His_kinase_dom"/>
</dbReference>
<keyword evidence="6" id="KW-0597">Phosphoprotein</keyword>
<evidence type="ECO:0000313" key="15">
    <source>
        <dbReference type="EMBL" id="BFD45812.1"/>
    </source>
</evidence>
<dbReference type="InterPro" id="IPR050980">
    <property type="entry name" value="2C_sensor_his_kinase"/>
</dbReference>
<keyword evidence="5" id="KW-0997">Cell inner membrane</keyword>
<evidence type="ECO:0000256" key="7">
    <source>
        <dbReference type="ARBA" id="ARBA00022679"/>
    </source>
</evidence>
<dbReference type="InterPro" id="IPR036890">
    <property type="entry name" value="HATPase_C_sf"/>
</dbReference>
<dbReference type="SMART" id="SM00388">
    <property type="entry name" value="HisKA"/>
    <property type="match status" value="1"/>
</dbReference>
<dbReference type="SUPFAM" id="SSF55874">
    <property type="entry name" value="ATPase domain of HSP90 chaperone/DNA topoisomerase II/histidine kinase"/>
    <property type="match status" value="1"/>
</dbReference>
<evidence type="ECO:0000259" key="14">
    <source>
        <dbReference type="PROSITE" id="PS50109"/>
    </source>
</evidence>
<dbReference type="GO" id="GO:0005524">
    <property type="term" value="F:ATP binding"/>
    <property type="evidence" value="ECO:0007669"/>
    <property type="project" value="UniProtKB-KW"/>
</dbReference>
<evidence type="ECO:0000256" key="13">
    <source>
        <dbReference type="SAM" id="Phobius"/>
    </source>
</evidence>
<dbReference type="AlphaFoldDB" id="A0AAT9G7L4"/>
<dbReference type="PANTHER" id="PTHR44936">
    <property type="entry name" value="SENSOR PROTEIN CREC"/>
    <property type="match status" value="1"/>
</dbReference>
<sequence>MLFIHKLIPQTLLARFVLIIIVPTLIGQILAVFLFYDRHWYNVSYYTSNIIANEIISLFEQDDNNLLEKNTTETNYLNLSYQFHQKLNLPRKQPRISEELEIFKNIINVKINKKNIVQINDAGRIEVLFQLTDGLLKITFPAKLLMNPTAYIFVLWLIFLTILLLSVSLVFSKNQIKSILTLADAADQFGQGITRLQTFKPSGAKEIKKAGIAFLKMKERIEKQITTRTRMLAMISHDLCTPLTRMKLQLELMNKSEETEGLKEDILTMQQMIKSYLDFARGENGEEAQIIELSSWILNIINKWSMTNIELIATEQPVYGQIKPTNFERAISNVINNAIKYSTKIKITICSTSTNVIIKIEDNGIGIKDEEKLLVFKAFYRSDKSRSLNNSGNVGLGLAITKEIIIDHGGTISLQDSKTLGGLLVEISLPNLKC</sequence>
<evidence type="ECO:0000256" key="8">
    <source>
        <dbReference type="ARBA" id="ARBA00022692"/>
    </source>
</evidence>
<evidence type="ECO:0000256" key="3">
    <source>
        <dbReference type="ARBA" id="ARBA00012438"/>
    </source>
</evidence>
<evidence type="ECO:0000256" key="2">
    <source>
        <dbReference type="ARBA" id="ARBA00004429"/>
    </source>
</evidence>
<dbReference type="SMART" id="SM00387">
    <property type="entry name" value="HATPase_c"/>
    <property type="match status" value="1"/>
</dbReference>
<accession>A0AAT9G7L4</accession>
<evidence type="ECO:0000256" key="9">
    <source>
        <dbReference type="ARBA" id="ARBA00022777"/>
    </source>
</evidence>
<keyword evidence="10 13" id="KW-1133">Transmembrane helix</keyword>
<feature type="transmembrane region" description="Helical" evidence="13">
    <location>
        <begin position="150"/>
        <end position="171"/>
    </location>
</feature>
<dbReference type="GO" id="GO:0005886">
    <property type="term" value="C:plasma membrane"/>
    <property type="evidence" value="ECO:0007669"/>
    <property type="project" value="UniProtKB-SubCell"/>
</dbReference>
<keyword evidence="7" id="KW-0808">Transferase</keyword>
<evidence type="ECO:0000256" key="10">
    <source>
        <dbReference type="ARBA" id="ARBA00022989"/>
    </source>
</evidence>
<dbReference type="CDD" id="cd00082">
    <property type="entry name" value="HisKA"/>
    <property type="match status" value="1"/>
</dbReference>
<dbReference type="PROSITE" id="PS50109">
    <property type="entry name" value="HIS_KIN"/>
    <property type="match status" value="1"/>
</dbReference>
<gene>
    <name evidence="15" type="ORF">DMENIID0002_04580</name>
</gene>
<feature type="domain" description="Histidine kinase" evidence="14">
    <location>
        <begin position="234"/>
        <end position="433"/>
    </location>
</feature>
<comment type="subcellular location">
    <subcellularLocation>
        <location evidence="2">Cell inner membrane</location>
        <topology evidence="2">Multi-pass membrane protein</topology>
    </subcellularLocation>
</comment>
<keyword evidence="15" id="KW-0067">ATP-binding</keyword>
<dbReference type="GO" id="GO:0000155">
    <property type="term" value="F:phosphorelay sensor kinase activity"/>
    <property type="evidence" value="ECO:0007669"/>
    <property type="project" value="InterPro"/>
</dbReference>
<dbReference type="Gene3D" id="3.30.565.10">
    <property type="entry name" value="Histidine kinase-like ATPase, C-terminal domain"/>
    <property type="match status" value="1"/>
</dbReference>
<dbReference type="EC" id="2.7.13.3" evidence="3"/>
<evidence type="ECO:0000256" key="6">
    <source>
        <dbReference type="ARBA" id="ARBA00022553"/>
    </source>
</evidence>
<evidence type="ECO:0000256" key="4">
    <source>
        <dbReference type="ARBA" id="ARBA00022475"/>
    </source>
</evidence>
<evidence type="ECO:0000256" key="11">
    <source>
        <dbReference type="ARBA" id="ARBA00023012"/>
    </source>
</evidence>
<dbReference type="PRINTS" id="PR00344">
    <property type="entry name" value="BCTRLSENSOR"/>
</dbReference>
<organism evidence="15">
    <name type="scientific">Candidatus Tisiphia endosymbiont of Sergentomyia squamirostris</name>
    <dbReference type="NCBI Taxonomy" id="3113639"/>
    <lineage>
        <taxon>Bacteria</taxon>
        <taxon>Pseudomonadati</taxon>
        <taxon>Pseudomonadota</taxon>
        <taxon>Alphaproteobacteria</taxon>
        <taxon>Rickettsiales</taxon>
        <taxon>Rickettsiaceae</taxon>
        <taxon>Rickettsieae</taxon>
        <taxon>Candidatus Tisiphia</taxon>
    </lineage>
</organism>
<dbReference type="SUPFAM" id="SSF47384">
    <property type="entry name" value="Homodimeric domain of signal transducing histidine kinase"/>
    <property type="match status" value="1"/>
</dbReference>
<dbReference type="EMBL" id="AP029170">
    <property type="protein sequence ID" value="BFD45812.1"/>
    <property type="molecule type" value="Genomic_DNA"/>
</dbReference>
<dbReference type="InterPro" id="IPR036097">
    <property type="entry name" value="HisK_dim/P_sf"/>
</dbReference>
<name>A0AAT9G7L4_9RICK</name>
<comment type="catalytic activity">
    <reaction evidence="1">
        <text>ATP + protein L-histidine = ADP + protein N-phospho-L-histidine.</text>
        <dbReference type="EC" id="2.7.13.3"/>
    </reaction>
</comment>
<keyword evidence="9" id="KW-0418">Kinase</keyword>
<dbReference type="Pfam" id="PF02518">
    <property type="entry name" value="HATPase_c"/>
    <property type="match status" value="1"/>
</dbReference>
<dbReference type="InterPro" id="IPR003661">
    <property type="entry name" value="HisK_dim/P_dom"/>
</dbReference>
<dbReference type="PANTHER" id="PTHR44936:SF5">
    <property type="entry name" value="SENSOR HISTIDINE KINASE ENVZ"/>
    <property type="match status" value="1"/>
</dbReference>
<dbReference type="InterPro" id="IPR003594">
    <property type="entry name" value="HATPase_dom"/>
</dbReference>
<reference evidence="15" key="1">
    <citation type="submission" date="2024-01" db="EMBL/GenBank/DDBJ databases">
        <title>Sequencing the genomes of a sandfly, Sergentomyia squamirostris, and its two endosymbionts.</title>
        <authorList>
            <person name="Itokawa K."/>
            <person name="Sanjoba C."/>
        </authorList>
    </citation>
    <scope>NUCLEOTIDE SEQUENCE</scope>
    <source>
        <strain evidence="15">RiSSQ</strain>
    </source>
</reference>
<keyword evidence="11" id="KW-0902">Two-component regulatory system</keyword>